<dbReference type="SUPFAM" id="SSF89562">
    <property type="entry name" value="RraA-like"/>
    <property type="match status" value="1"/>
</dbReference>
<gene>
    <name evidence="6" type="ORF">CFB84_34020</name>
</gene>
<dbReference type="CDD" id="cd16841">
    <property type="entry name" value="RraA_family"/>
    <property type="match status" value="1"/>
</dbReference>
<name>A0A228I1V2_9BURK</name>
<sequence>MSPASRTANPVTPALDPSLVQQLRDVSLPTLGHFLDTGFAQPILRALVPGVKLVGRAVTLQLRSPDAVAVNRALARLATGDVLVIDMQGDHMHACVGAVTATAAQCTGAAGIVVDGAATDLHELRQIGLPVFARGTSALTTKRLDDGASAFGLSVQCGGVTVAPGSIVMADDNGVLFADPATLAAVIDAALASDRAEPALLARLRAGEPLSDVLSVTAQHDHSPR</sequence>
<dbReference type="GO" id="GO:0008168">
    <property type="term" value="F:methyltransferase activity"/>
    <property type="evidence" value="ECO:0007669"/>
    <property type="project" value="UniProtKB-KW"/>
</dbReference>
<organism evidence="6 7">
    <name type="scientific">Burkholderia aenigmatica</name>
    <dbReference type="NCBI Taxonomy" id="2015348"/>
    <lineage>
        <taxon>Bacteria</taxon>
        <taxon>Pseudomonadati</taxon>
        <taxon>Pseudomonadota</taxon>
        <taxon>Betaproteobacteria</taxon>
        <taxon>Burkholderiales</taxon>
        <taxon>Burkholderiaceae</taxon>
        <taxon>Burkholderia</taxon>
        <taxon>Burkholderia cepacia complex</taxon>
    </lineage>
</organism>
<comment type="cofactor">
    <cofactor evidence="1">
        <name>a divalent metal cation</name>
        <dbReference type="ChEBI" id="CHEBI:60240"/>
    </cofactor>
</comment>
<dbReference type="Gene3D" id="3.50.30.40">
    <property type="entry name" value="Ribonuclease E inhibitor RraA/RraA-like"/>
    <property type="match status" value="1"/>
</dbReference>
<evidence type="ECO:0000256" key="2">
    <source>
        <dbReference type="ARBA" id="ARBA00016549"/>
    </source>
</evidence>
<protein>
    <recommendedName>
        <fullName evidence="2">Putative 4-hydroxy-4-methyl-2-oxoglutarate aldolase</fullName>
    </recommendedName>
    <alternativeName>
        <fullName evidence="3">Regulator of ribonuclease activity homolog</fullName>
    </alternativeName>
    <alternativeName>
        <fullName evidence="4">RraA-like protein</fullName>
    </alternativeName>
</protein>
<dbReference type="InterPro" id="IPR036704">
    <property type="entry name" value="RraA/RraA-like_sf"/>
</dbReference>
<dbReference type="GO" id="GO:0046872">
    <property type="term" value="F:metal ion binding"/>
    <property type="evidence" value="ECO:0007669"/>
    <property type="project" value="UniProtKB-KW"/>
</dbReference>
<dbReference type="InterPro" id="IPR005493">
    <property type="entry name" value="RraA/RraA-like"/>
</dbReference>
<evidence type="ECO:0000313" key="7">
    <source>
        <dbReference type="Proteomes" id="UP000214600"/>
    </source>
</evidence>
<dbReference type="EMBL" id="NKFA01000023">
    <property type="protein sequence ID" value="OXI36398.1"/>
    <property type="molecule type" value="Genomic_DNA"/>
</dbReference>
<comment type="cofactor">
    <cofactor evidence="5">
        <name>Mg(2+)</name>
        <dbReference type="ChEBI" id="CHEBI:18420"/>
    </cofactor>
</comment>
<reference evidence="6 7" key="2">
    <citation type="submission" date="2017-08" db="EMBL/GenBank/DDBJ databases">
        <title>WGS of novel Burkholderia cepaca complex species.</title>
        <authorList>
            <person name="Lipuma J."/>
            <person name="Spilker T."/>
        </authorList>
    </citation>
    <scope>NUCLEOTIDE SEQUENCE [LARGE SCALE GENOMIC DNA]</scope>
    <source>
        <strain evidence="6 7">AU17325</strain>
    </source>
</reference>
<dbReference type="GO" id="GO:0032259">
    <property type="term" value="P:methylation"/>
    <property type="evidence" value="ECO:0007669"/>
    <property type="project" value="UniProtKB-KW"/>
</dbReference>
<keyword evidence="6" id="KW-0489">Methyltransferase</keyword>
<evidence type="ECO:0000256" key="1">
    <source>
        <dbReference type="ARBA" id="ARBA00001968"/>
    </source>
</evidence>
<comment type="caution">
    <text evidence="6">The sequence shown here is derived from an EMBL/GenBank/DDBJ whole genome shotgun (WGS) entry which is preliminary data.</text>
</comment>
<dbReference type="PANTHER" id="PTHR33254">
    <property type="entry name" value="4-HYDROXY-4-METHYL-2-OXOGLUTARATE ALDOLASE 3-RELATED"/>
    <property type="match status" value="1"/>
</dbReference>
<feature type="binding site" evidence="5">
    <location>
        <position position="120"/>
    </location>
    <ligand>
        <name>Mg(2+)</name>
        <dbReference type="ChEBI" id="CHEBI:18420"/>
    </ligand>
</feature>
<keyword evidence="6" id="KW-0808">Transferase</keyword>
<dbReference type="Pfam" id="PF03737">
    <property type="entry name" value="RraA-like"/>
    <property type="match status" value="1"/>
</dbReference>
<reference evidence="7" key="1">
    <citation type="submission" date="2017-06" db="EMBL/GenBank/DDBJ databases">
        <authorList>
            <person name="LiPuma J."/>
            <person name="Spilker T."/>
        </authorList>
    </citation>
    <scope>NUCLEOTIDE SEQUENCE [LARGE SCALE GENOMIC DNA]</scope>
    <source>
        <strain evidence="7">AU17325</strain>
    </source>
</reference>
<dbReference type="AlphaFoldDB" id="A0A228I1V2"/>
<accession>A0A228I1V2</accession>
<dbReference type="OrthoDB" id="8969658at2"/>
<keyword evidence="5" id="KW-0479">Metal-binding</keyword>
<evidence type="ECO:0000256" key="4">
    <source>
        <dbReference type="ARBA" id="ARBA00030169"/>
    </source>
</evidence>
<keyword evidence="5" id="KW-0460">Magnesium</keyword>
<evidence type="ECO:0000256" key="3">
    <source>
        <dbReference type="ARBA" id="ARBA00029596"/>
    </source>
</evidence>
<dbReference type="PANTHER" id="PTHR33254:SF4">
    <property type="entry name" value="4-HYDROXY-4-METHYL-2-OXOGLUTARATE ALDOLASE 3-RELATED"/>
    <property type="match status" value="1"/>
</dbReference>
<evidence type="ECO:0000313" key="6">
    <source>
        <dbReference type="EMBL" id="OXI36398.1"/>
    </source>
</evidence>
<dbReference type="Proteomes" id="UP000214600">
    <property type="component" value="Unassembled WGS sequence"/>
</dbReference>
<proteinExistence type="predicted"/>
<evidence type="ECO:0000256" key="5">
    <source>
        <dbReference type="PIRSR" id="PIRSR605493-1"/>
    </source>
</evidence>